<dbReference type="PANTHER" id="PTHR30055">
    <property type="entry name" value="HTH-TYPE TRANSCRIPTIONAL REGULATOR RUTR"/>
    <property type="match status" value="1"/>
</dbReference>
<proteinExistence type="predicted"/>
<gene>
    <name evidence="4" type="ORF">D7D52_02165</name>
</gene>
<protein>
    <submittedName>
        <fullName evidence="4">TetR/AcrR family transcriptional regulator</fullName>
    </submittedName>
</protein>
<dbReference type="PRINTS" id="PR00455">
    <property type="entry name" value="HTHTETR"/>
</dbReference>
<dbReference type="EMBL" id="CP032568">
    <property type="protein sequence ID" value="AYF72866.1"/>
    <property type="molecule type" value="Genomic_DNA"/>
</dbReference>
<keyword evidence="1 2" id="KW-0238">DNA-binding</keyword>
<organism evidence="4 5">
    <name type="scientific">Nocardia yunnanensis</name>
    <dbReference type="NCBI Taxonomy" id="2382165"/>
    <lineage>
        <taxon>Bacteria</taxon>
        <taxon>Bacillati</taxon>
        <taxon>Actinomycetota</taxon>
        <taxon>Actinomycetes</taxon>
        <taxon>Mycobacteriales</taxon>
        <taxon>Nocardiaceae</taxon>
        <taxon>Nocardia</taxon>
    </lineage>
</organism>
<dbReference type="PANTHER" id="PTHR30055:SF226">
    <property type="entry name" value="HTH-TYPE TRANSCRIPTIONAL REGULATOR PKSA"/>
    <property type="match status" value="1"/>
</dbReference>
<dbReference type="OrthoDB" id="2356263at2"/>
<feature type="DNA-binding region" description="H-T-H motif" evidence="2">
    <location>
        <begin position="38"/>
        <end position="57"/>
    </location>
</feature>
<dbReference type="SUPFAM" id="SSF46689">
    <property type="entry name" value="Homeodomain-like"/>
    <property type="match status" value="1"/>
</dbReference>
<keyword evidence="5" id="KW-1185">Reference proteome</keyword>
<dbReference type="GO" id="GO:0003700">
    <property type="term" value="F:DNA-binding transcription factor activity"/>
    <property type="evidence" value="ECO:0007669"/>
    <property type="project" value="TreeGrafter"/>
</dbReference>
<sequence>MSTASMRQPRNENGINTYRRIVEAALEVLATRGWRHASVAEVAERAGVTRGAVQHHFKDREGLFTAAVQHIMDERIRRIEALQDVDRAPGTGTREIVHTVVELHQGQAFTAALQLCMAAADDPVLRSRVAAMELEVGARGFWALIELLRLDGKEQKVRTTVQAFLDSARGLGLAGILNDDSRRRAQVTDRWVEMLDELPRFG</sequence>
<name>A0A386Z5L0_9NOCA</name>
<evidence type="ECO:0000313" key="4">
    <source>
        <dbReference type="EMBL" id="AYF72866.1"/>
    </source>
</evidence>
<dbReference type="Gene3D" id="1.10.357.10">
    <property type="entry name" value="Tetracycline Repressor, domain 2"/>
    <property type="match status" value="1"/>
</dbReference>
<dbReference type="InterPro" id="IPR050109">
    <property type="entry name" value="HTH-type_TetR-like_transc_reg"/>
</dbReference>
<dbReference type="PROSITE" id="PS50977">
    <property type="entry name" value="HTH_TETR_2"/>
    <property type="match status" value="1"/>
</dbReference>
<dbReference type="RefSeq" id="WP_120734809.1">
    <property type="nucleotide sequence ID" value="NZ_CP032568.1"/>
</dbReference>
<evidence type="ECO:0000259" key="3">
    <source>
        <dbReference type="PROSITE" id="PS50977"/>
    </source>
</evidence>
<dbReference type="KEGG" id="nyu:D7D52_02165"/>
<reference evidence="4 5" key="1">
    <citation type="submission" date="2018-09" db="EMBL/GenBank/DDBJ databases">
        <title>Nocardia yunnanensis sp. nov., an actinomycete isolated from a soil sample.</title>
        <authorList>
            <person name="Zhang J."/>
        </authorList>
    </citation>
    <scope>NUCLEOTIDE SEQUENCE [LARGE SCALE GENOMIC DNA]</scope>
    <source>
        <strain evidence="4 5">CFHS0054</strain>
    </source>
</reference>
<dbReference type="AlphaFoldDB" id="A0A386Z5L0"/>
<feature type="domain" description="HTH tetR-type" evidence="3">
    <location>
        <begin position="15"/>
        <end position="75"/>
    </location>
</feature>
<dbReference type="GO" id="GO:0000976">
    <property type="term" value="F:transcription cis-regulatory region binding"/>
    <property type="evidence" value="ECO:0007669"/>
    <property type="project" value="TreeGrafter"/>
</dbReference>
<accession>A0A386Z5L0</accession>
<dbReference type="InterPro" id="IPR001647">
    <property type="entry name" value="HTH_TetR"/>
</dbReference>
<dbReference type="InterPro" id="IPR009057">
    <property type="entry name" value="Homeodomain-like_sf"/>
</dbReference>
<dbReference type="Pfam" id="PF00440">
    <property type="entry name" value="TetR_N"/>
    <property type="match status" value="1"/>
</dbReference>
<dbReference type="Proteomes" id="UP000267164">
    <property type="component" value="Chromosome"/>
</dbReference>
<evidence type="ECO:0000256" key="1">
    <source>
        <dbReference type="ARBA" id="ARBA00023125"/>
    </source>
</evidence>
<evidence type="ECO:0000313" key="5">
    <source>
        <dbReference type="Proteomes" id="UP000267164"/>
    </source>
</evidence>
<evidence type="ECO:0000256" key="2">
    <source>
        <dbReference type="PROSITE-ProRule" id="PRU00335"/>
    </source>
</evidence>